<dbReference type="EMBL" id="KN838684">
    <property type="protein sequence ID" value="KIJ97781.1"/>
    <property type="molecule type" value="Genomic_DNA"/>
</dbReference>
<reference evidence="1 2" key="1">
    <citation type="submission" date="2014-04" db="EMBL/GenBank/DDBJ databases">
        <authorList>
            <consortium name="DOE Joint Genome Institute"/>
            <person name="Kuo A."/>
            <person name="Kohler A."/>
            <person name="Nagy L.G."/>
            <person name="Floudas D."/>
            <person name="Copeland A."/>
            <person name="Barry K.W."/>
            <person name="Cichocki N."/>
            <person name="Veneault-Fourrey C."/>
            <person name="LaButti K."/>
            <person name="Lindquist E.A."/>
            <person name="Lipzen A."/>
            <person name="Lundell T."/>
            <person name="Morin E."/>
            <person name="Murat C."/>
            <person name="Sun H."/>
            <person name="Tunlid A."/>
            <person name="Henrissat B."/>
            <person name="Grigoriev I.V."/>
            <person name="Hibbett D.S."/>
            <person name="Martin F."/>
            <person name="Nordberg H.P."/>
            <person name="Cantor M.N."/>
            <person name="Hua S.X."/>
        </authorList>
    </citation>
    <scope>NUCLEOTIDE SEQUENCE [LARGE SCALE GENOMIC DNA]</scope>
    <source>
        <strain evidence="1 2">LaAM-08-1</strain>
    </source>
</reference>
<name>A0A0C9XJJ9_9AGAR</name>
<gene>
    <name evidence="1" type="ORF">K443DRAFT_9658</name>
</gene>
<protein>
    <submittedName>
        <fullName evidence="1">Uncharacterized protein</fullName>
    </submittedName>
</protein>
<dbReference type="HOGENOM" id="CLU_2400009_0_0_1"/>
<organism evidence="1 2">
    <name type="scientific">Laccaria amethystina LaAM-08-1</name>
    <dbReference type="NCBI Taxonomy" id="1095629"/>
    <lineage>
        <taxon>Eukaryota</taxon>
        <taxon>Fungi</taxon>
        <taxon>Dikarya</taxon>
        <taxon>Basidiomycota</taxon>
        <taxon>Agaricomycotina</taxon>
        <taxon>Agaricomycetes</taxon>
        <taxon>Agaricomycetidae</taxon>
        <taxon>Agaricales</taxon>
        <taxon>Agaricineae</taxon>
        <taxon>Hydnangiaceae</taxon>
        <taxon>Laccaria</taxon>
    </lineage>
</organism>
<keyword evidence="2" id="KW-1185">Reference proteome</keyword>
<sequence>MQDIITGMTSTDEFNLDVLDLITTFSKISFNEPPIYQVPNDVLYILFRLVWTLRGASFAGNSQASAGAHARLRLMACHRHPYSPPLDVRSHVP</sequence>
<dbReference type="AlphaFoldDB" id="A0A0C9XJJ9"/>
<reference evidence="2" key="2">
    <citation type="submission" date="2015-01" db="EMBL/GenBank/DDBJ databases">
        <title>Evolutionary Origins and Diversification of the Mycorrhizal Mutualists.</title>
        <authorList>
            <consortium name="DOE Joint Genome Institute"/>
            <consortium name="Mycorrhizal Genomics Consortium"/>
            <person name="Kohler A."/>
            <person name="Kuo A."/>
            <person name="Nagy L.G."/>
            <person name="Floudas D."/>
            <person name="Copeland A."/>
            <person name="Barry K.W."/>
            <person name="Cichocki N."/>
            <person name="Veneault-Fourrey C."/>
            <person name="LaButti K."/>
            <person name="Lindquist E.A."/>
            <person name="Lipzen A."/>
            <person name="Lundell T."/>
            <person name="Morin E."/>
            <person name="Murat C."/>
            <person name="Riley R."/>
            <person name="Ohm R."/>
            <person name="Sun H."/>
            <person name="Tunlid A."/>
            <person name="Henrissat B."/>
            <person name="Grigoriev I.V."/>
            <person name="Hibbett D.S."/>
            <person name="Martin F."/>
        </authorList>
    </citation>
    <scope>NUCLEOTIDE SEQUENCE [LARGE SCALE GENOMIC DNA]</scope>
    <source>
        <strain evidence="2">LaAM-08-1</strain>
    </source>
</reference>
<dbReference type="Proteomes" id="UP000054477">
    <property type="component" value="Unassembled WGS sequence"/>
</dbReference>
<evidence type="ECO:0000313" key="1">
    <source>
        <dbReference type="EMBL" id="KIJ97781.1"/>
    </source>
</evidence>
<proteinExistence type="predicted"/>
<accession>A0A0C9XJJ9</accession>
<dbReference type="OrthoDB" id="2985369at2759"/>
<evidence type="ECO:0000313" key="2">
    <source>
        <dbReference type="Proteomes" id="UP000054477"/>
    </source>
</evidence>